<feature type="region of interest" description="Disordered" evidence="1">
    <location>
        <begin position="314"/>
        <end position="353"/>
    </location>
</feature>
<keyword evidence="2" id="KW-0812">Transmembrane</keyword>
<sequence length="392" mass="45053">MKTKKIVSLLSVIIFMVLTYVGLTIKTQAAESKDVVVEGGYRFLLYYTQAIQSYAVDGNDIYIQQAYSENEFDEFDDYKTGRVENLVLISRCQYSAEYDAYKPVDHMVIRGAGHGQTLEVYSYNGKKYLLVSCGSKKTYNRTLWWSTQIGRIEYKPGAFINNSQVKRLTYLNYSNKKSKRFGTTMRVDAALTPDKSTLVIWKLNEKGKSEYSAYKFSVVNKEFDRAKNNEVNVKKNKRIKKALVFSTKQYKLKSRSIQGFAISNKTNGRYNLYVSSGDERYYKLNGISIYKYEIKNGKVRHRSTARLNADYVWSSFPPDSEDDGSGDEKESEESNDEEEDYTDDDYTDEDDEDVTFAEVEDLKIVGGDLQFVVRNTGDANQQLICTIPQSEF</sequence>
<keyword evidence="2" id="KW-1133">Transmembrane helix</keyword>
<protein>
    <submittedName>
        <fullName evidence="3">Uncharacterized protein</fullName>
    </submittedName>
</protein>
<dbReference type="RefSeq" id="WP_208428050.1">
    <property type="nucleotide sequence ID" value="NZ_JAEPRJ010000001.1"/>
</dbReference>
<gene>
    <name evidence="3" type="ORF">JJN12_01605</name>
</gene>
<feature type="transmembrane region" description="Helical" evidence="2">
    <location>
        <begin position="7"/>
        <end position="25"/>
    </location>
</feature>
<comment type="caution">
    <text evidence="3">The sequence shown here is derived from an EMBL/GenBank/DDBJ whole genome shotgun (WGS) entry which is preliminary data.</text>
</comment>
<dbReference type="Proteomes" id="UP000604730">
    <property type="component" value="Unassembled WGS sequence"/>
</dbReference>
<reference evidence="3 4" key="1">
    <citation type="submission" date="2021-01" db="EMBL/GenBank/DDBJ databases">
        <title>Isolation and description of Catonella massiliensis sp. nov., a novel Catonella species, isolated from a stable periodontitis subject.</title>
        <authorList>
            <person name="Antezack A."/>
            <person name="Boxberger M."/>
            <person name="La Scola B."/>
            <person name="Monnet-Corti V."/>
        </authorList>
    </citation>
    <scope>NUCLEOTIDE SEQUENCE [LARGE SCALE GENOMIC DNA]</scope>
    <source>
        <strain evidence="3 4">Marseille-Q4567</strain>
    </source>
</reference>
<name>A0ABS1IYS7_9FIRM</name>
<keyword evidence="4" id="KW-1185">Reference proteome</keyword>
<proteinExistence type="predicted"/>
<feature type="compositionally biased region" description="Acidic residues" evidence="1">
    <location>
        <begin position="319"/>
        <end position="353"/>
    </location>
</feature>
<evidence type="ECO:0000256" key="2">
    <source>
        <dbReference type="SAM" id="Phobius"/>
    </source>
</evidence>
<evidence type="ECO:0000313" key="4">
    <source>
        <dbReference type="Proteomes" id="UP000604730"/>
    </source>
</evidence>
<dbReference type="EMBL" id="JAEPRJ010000001">
    <property type="protein sequence ID" value="MBK5896483.1"/>
    <property type="molecule type" value="Genomic_DNA"/>
</dbReference>
<keyword evidence="2" id="KW-0472">Membrane</keyword>
<evidence type="ECO:0000256" key="1">
    <source>
        <dbReference type="SAM" id="MobiDB-lite"/>
    </source>
</evidence>
<accession>A0ABS1IYS7</accession>
<evidence type="ECO:0000313" key="3">
    <source>
        <dbReference type="EMBL" id="MBK5896483.1"/>
    </source>
</evidence>
<organism evidence="3 4">
    <name type="scientific">Catonella massiliensis</name>
    <dbReference type="NCBI Taxonomy" id="2799636"/>
    <lineage>
        <taxon>Bacteria</taxon>
        <taxon>Bacillati</taxon>
        <taxon>Bacillota</taxon>
        <taxon>Clostridia</taxon>
        <taxon>Lachnospirales</taxon>
        <taxon>Lachnospiraceae</taxon>
        <taxon>Catonella</taxon>
    </lineage>
</organism>